<keyword evidence="4" id="KW-1185">Reference proteome</keyword>
<keyword evidence="2" id="KW-1133">Transmembrane helix</keyword>
<organism evidence="3 4">
    <name type="scientific">Colletotrichum chrysophilum</name>
    <dbReference type="NCBI Taxonomy" id="1836956"/>
    <lineage>
        <taxon>Eukaryota</taxon>
        <taxon>Fungi</taxon>
        <taxon>Dikarya</taxon>
        <taxon>Ascomycota</taxon>
        <taxon>Pezizomycotina</taxon>
        <taxon>Sordariomycetes</taxon>
        <taxon>Hypocreomycetidae</taxon>
        <taxon>Glomerellales</taxon>
        <taxon>Glomerellaceae</taxon>
        <taxon>Colletotrichum</taxon>
        <taxon>Colletotrichum gloeosporioides species complex</taxon>
    </lineage>
</organism>
<keyword evidence="2" id="KW-0472">Membrane</keyword>
<gene>
    <name evidence="3" type="ORF">CCHR01_15139</name>
</gene>
<feature type="transmembrane region" description="Helical" evidence="2">
    <location>
        <begin position="314"/>
        <end position="337"/>
    </location>
</feature>
<sequence length="423" mass="45260">METPENMVGHQRPATPPKTTCRVPNSNNTIYHDGGSSKQDAFENKKNRHDGPNNSKDRQTRNERTGNLSHQREHRLVRNNRPIEKGNGLQDDGKWKGPLRSVHSRGGHLDRPKRTQARRSRYLATGIPPEPTSAPSLELRAMSIRHHETLGPDTCGFFTVSHDHDLMTRVCDDIASDCSAWGSWLGCGYRPYTTCLGGPAPECAAGKTIGSQTLCCTSASGWLPECQTFLRDDGGLGTKTLLGCRNDDVVWDATVWLHTAAMEALGSTEVPATTSVASSVVPSSTSLILSSPTAPLTPVNEASSGSSPTPVGPIVGGVLGGLAILAIAGCIVVCLIVQKKRGTSRPFRRSTVVQELQGNHSPHHQPQTEGWYGQSKSNPASPTSPVDTPIAKEIYEAPVVEKPVQLPATVNSVGSPSKPAELG</sequence>
<feature type="region of interest" description="Disordered" evidence="1">
    <location>
        <begin position="1"/>
        <end position="116"/>
    </location>
</feature>
<accession>A0AAD9A667</accession>
<proteinExistence type="predicted"/>
<reference evidence="3" key="1">
    <citation type="submission" date="2023-01" db="EMBL/GenBank/DDBJ databases">
        <title>Colletotrichum chrysophilum M932 genome sequence.</title>
        <authorList>
            <person name="Baroncelli R."/>
        </authorList>
    </citation>
    <scope>NUCLEOTIDE SEQUENCE</scope>
    <source>
        <strain evidence="3">M932</strain>
    </source>
</reference>
<feature type="region of interest" description="Disordered" evidence="1">
    <location>
        <begin position="346"/>
        <end position="390"/>
    </location>
</feature>
<name>A0AAD9A667_9PEZI</name>
<feature type="compositionally biased region" description="Polar residues" evidence="1">
    <location>
        <begin position="351"/>
        <end position="386"/>
    </location>
</feature>
<evidence type="ECO:0000313" key="4">
    <source>
        <dbReference type="Proteomes" id="UP001243330"/>
    </source>
</evidence>
<dbReference type="AlphaFoldDB" id="A0AAD9A667"/>
<feature type="compositionally biased region" description="Basic and acidic residues" evidence="1">
    <location>
        <begin position="40"/>
        <end position="84"/>
    </location>
</feature>
<dbReference type="Proteomes" id="UP001243330">
    <property type="component" value="Unassembled WGS sequence"/>
</dbReference>
<evidence type="ECO:0000313" key="3">
    <source>
        <dbReference type="EMBL" id="KAK1842231.1"/>
    </source>
</evidence>
<feature type="region of interest" description="Disordered" evidence="1">
    <location>
        <begin position="287"/>
        <end position="310"/>
    </location>
</feature>
<keyword evidence="2" id="KW-0812">Transmembrane</keyword>
<protein>
    <submittedName>
        <fullName evidence="3">Uncharacterized protein</fullName>
    </submittedName>
</protein>
<evidence type="ECO:0000256" key="2">
    <source>
        <dbReference type="SAM" id="Phobius"/>
    </source>
</evidence>
<evidence type="ECO:0000256" key="1">
    <source>
        <dbReference type="SAM" id="MobiDB-lite"/>
    </source>
</evidence>
<comment type="caution">
    <text evidence="3">The sequence shown here is derived from an EMBL/GenBank/DDBJ whole genome shotgun (WGS) entry which is preliminary data.</text>
</comment>
<dbReference type="EMBL" id="JAQOWY010000426">
    <property type="protein sequence ID" value="KAK1842231.1"/>
    <property type="molecule type" value="Genomic_DNA"/>
</dbReference>